<sequence>MEENIKFYQFIIPKKDSNLLKFLNDVEIIYKDDEAVLCIKNNKFSLDSNNDGVTFNSIINYLQEDSLEIFKFNLSNEKDHYYSETGIPLSLYYMLSISYLWSKITHIPEKKMFLGLILRNIEILDQFLINNAEKSHINNLFNMMVFCITNIVIQEFDILETLINEDKKKLENKYFNAKNTKNTKSKKRKNSKFNYEIDEDDDSFSESETEFDNNNSSDKNQVENADFEINYNIENIQSNKLLKDSSILEISFLLVKYLTKLSKNYININFSTIGLSEWSLILSLRIINLLKKLVAESEIEAFNNKSKIDLVKWENLSENLLKNILKSIIITNKCKETDEDENLNTCLFEIITNCFINGSIDLITNVNNDNNPNNRNSTIIKDFPAFISTITMQISEELSNSLFVYILENLGIYWIKMDKIEDIGEDDNIILYISSYVDSVSLNNPNTILNNISLIRRILKVMISYKLRSCFISSIANSFIEMKNKNSIESCYNLNKSQNIDDSNHSIDYTLENRSQIIEYIDLLLERIYDKHHNCRTRSIQSMQRLFVNDIIPYSFFINILKEVKMRTLDESSHTRSSSFNLLRTMIRKATENYYHLPLNHEQISSLLNNINNELSHFNKNTIDHLNNTIINSNKSNEETQTQELIDQNFSKKKESEYELMKLLLLDAKEVSLIVENILEQVCTNGIYSKINSDVSSCILFICESVSLNIKKGQTLLSNVLKCIWRVNNVNILNAVVHGFFVIMFNNVSHFSNPDNQENYIQNDVENEDQNLKLQFNEKILINQITVRNLLKVVELFNDDDMMNFSKLLEHLTSKNTQISKKYTQNFDLSLLKNYTINEISLIINNLSNLSIETEKNLKSLLELLLVIMKVESLNSNQMIQVSNQKDSNFEIIYQLFLDSASNKNYSIFNYSIECLNLIKINNQDYVDEILLTYITILSNFDYRLINNSLFINIINSVFNLIANPSNIKFLNVKENKSKVLYIDFFINKLFGHYHKRLINSKELSIVELSQITNLLSHIVLKYGIFVENLYNKWKYLHSISQKNSSEKTVILKEKNSECGIINLEEEYFEYIQMILENQLLSNDSIFHFIVPIINLLSRDPSLIADFSSITNGKSDLQWQLDYSRNCALISLCKLTSLTTKLLNINEKTTMNDISGQHFNINSKLSNLFEMPNIQLIFSFLYNPSSFNFISKGQMDDIMLNIILCTNDLLIRYPNIIDPWMEKQYSLLNLEDNNDNTEIHSLKYNIMLIINYLMNIGFIKPKDILLLSYLKCIDKKSESSSELSSLANSFFQEFFKDLNNQLVLNVVPLLINQLALEYSNNYSEKTRTQTIIHQTQYLLHFINNKDIACSGLIPKFFSRISLLNDPKAIELYVIALDSLKLGSKTRCISKIIENLNLITFHIQEFDFLKQFLAKIIQNHINSSQCDTNSEILSLLGGENLINSKTNSKHINEGINRLISDAENKPKN</sequence>
<evidence type="ECO:0000313" key="2">
    <source>
        <dbReference type="EMBL" id="POM82355.1"/>
    </source>
</evidence>
<dbReference type="GO" id="GO:0007076">
    <property type="term" value="P:mitotic chromosome condensation"/>
    <property type="evidence" value="ECO:0007669"/>
    <property type="project" value="InterPro"/>
</dbReference>
<proteinExistence type="predicted"/>
<feature type="region of interest" description="Disordered" evidence="1">
    <location>
        <begin position="199"/>
        <end position="220"/>
    </location>
</feature>
<comment type="caution">
    <text evidence="2">The sequence shown here is derived from an EMBL/GenBank/DDBJ whole genome shotgun (WGS) entry which is preliminary data.</text>
</comment>
<dbReference type="PANTHER" id="PTHR14222">
    <property type="entry name" value="CONDENSIN"/>
    <property type="match status" value="1"/>
</dbReference>
<dbReference type="EMBL" id="JIBK01000003">
    <property type="protein sequence ID" value="POM82355.1"/>
    <property type="molecule type" value="Genomic_DNA"/>
</dbReference>
<accession>A0A2P4YX05</accession>
<dbReference type="VEuPathDB" id="CryptoDB:CmeUKMEL1_01980"/>
<dbReference type="OrthoDB" id="436262at2759"/>
<protein>
    <submittedName>
        <fullName evidence="2">Non-SMC mitotic condensation complex subunit 1 family protein</fullName>
    </submittedName>
</protein>
<dbReference type="GO" id="GO:0010032">
    <property type="term" value="P:meiotic chromosome condensation"/>
    <property type="evidence" value="ECO:0007669"/>
    <property type="project" value="TreeGrafter"/>
</dbReference>
<gene>
    <name evidence="2" type="ORF">CmeUKMEL1_01980</name>
</gene>
<dbReference type="GO" id="GO:0000779">
    <property type="term" value="C:condensed chromosome, centromeric region"/>
    <property type="evidence" value="ECO:0007669"/>
    <property type="project" value="TreeGrafter"/>
</dbReference>
<dbReference type="InterPro" id="IPR026971">
    <property type="entry name" value="CND1/NCAPD3"/>
</dbReference>
<feature type="compositionally biased region" description="Acidic residues" evidence="1">
    <location>
        <begin position="199"/>
        <end position="211"/>
    </location>
</feature>
<organism evidence="2 3">
    <name type="scientific">Cryptosporidium meleagridis</name>
    <dbReference type="NCBI Taxonomy" id="93969"/>
    <lineage>
        <taxon>Eukaryota</taxon>
        <taxon>Sar</taxon>
        <taxon>Alveolata</taxon>
        <taxon>Apicomplexa</taxon>
        <taxon>Conoidasida</taxon>
        <taxon>Coccidia</taxon>
        <taxon>Eucoccidiorida</taxon>
        <taxon>Eimeriorina</taxon>
        <taxon>Cryptosporidiidae</taxon>
        <taxon>Cryptosporidium</taxon>
    </lineage>
</organism>
<name>A0A2P4YX05_9CRYT</name>
<dbReference type="PANTHER" id="PTHR14222:SF2">
    <property type="entry name" value="CONDENSIN COMPLEX SUBUNIT 1"/>
    <property type="match status" value="1"/>
</dbReference>
<reference evidence="2 3" key="1">
    <citation type="submission" date="2014-04" db="EMBL/GenBank/DDBJ databases">
        <title>Comparative Genomics of Cryptosporidium Species.</title>
        <authorList>
            <person name="Silva J.C."/>
            <person name="Su Q."/>
            <person name="Chalmers R."/>
            <person name="Chibucos M.C."/>
            <person name="Elwin K."/>
            <person name="Godinez A."/>
            <person name="Guo F."/>
            <person name="Huynh K."/>
            <person name="Orvis J."/>
            <person name="Ott S."/>
            <person name="Sadzewicz L."/>
            <person name="Sengamalay N."/>
            <person name="Shetty A."/>
            <person name="Sun M."/>
            <person name="Tallon L."/>
            <person name="Xiao L."/>
            <person name="Zhang H."/>
            <person name="Fraser C.M."/>
            <person name="Zhu G."/>
            <person name="Kissinger J."/>
            <person name="Widmer G."/>
        </authorList>
    </citation>
    <scope>NUCLEOTIDE SEQUENCE [LARGE SCALE GENOMIC DNA]</scope>
    <source>
        <strain evidence="2 3">UKMEL1</strain>
    </source>
</reference>
<dbReference type="GO" id="GO:0042393">
    <property type="term" value="F:histone binding"/>
    <property type="evidence" value="ECO:0007669"/>
    <property type="project" value="TreeGrafter"/>
</dbReference>
<evidence type="ECO:0000313" key="3">
    <source>
        <dbReference type="Proteomes" id="UP000236928"/>
    </source>
</evidence>
<evidence type="ECO:0000256" key="1">
    <source>
        <dbReference type="SAM" id="MobiDB-lite"/>
    </source>
</evidence>
<keyword evidence="3" id="KW-1185">Reference proteome</keyword>
<dbReference type="GO" id="GO:0000796">
    <property type="term" value="C:condensin complex"/>
    <property type="evidence" value="ECO:0007669"/>
    <property type="project" value="TreeGrafter"/>
</dbReference>
<dbReference type="Proteomes" id="UP000236928">
    <property type="component" value="Unassembled WGS sequence"/>
</dbReference>